<keyword evidence="4 5" id="KW-0092">Biotin</keyword>
<dbReference type="InterPro" id="IPR030855">
    <property type="entry name" value="Bifunct_BirA"/>
</dbReference>
<evidence type="ECO:0000256" key="1">
    <source>
        <dbReference type="ARBA" id="ARBA00022598"/>
    </source>
</evidence>
<keyword evidence="5" id="KW-0678">Repressor</keyword>
<comment type="caution">
    <text evidence="7">The sequence shown here is derived from an EMBL/GenBank/DDBJ whole genome shotgun (WGS) entry which is preliminary data.</text>
</comment>
<dbReference type="Pfam" id="PF08279">
    <property type="entry name" value="HTH_11"/>
    <property type="match status" value="1"/>
</dbReference>
<keyword evidence="5" id="KW-0805">Transcription regulation</keyword>
<dbReference type="InterPro" id="IPR008988">
    <property type="entry name" value="Transcriptional_repressor_C"/>
</dbReference>
<evidence type="ECO:0000256" key="4">
    <source>
        <dbReference type="ARBA" id="ARBA00023267"/>
    </source>
</evidence>
<evidence type="ECO:0000259" key="6">
    <source>
        <dbReference type="PROSITE" id="PS51733"/>
    </source>
</evidence>
<keyword evidence="2 5" id="KW-0547">Nucleotide-binding</keyword>
<comment type="function">
    <text evidence="5">Acts both as a biotin--[acetyl-CoA-carboxylase] ligase and a repressor.</text>
</comment>
<dbReference type="PROSITE" id="PS51733">
    <property type="entry name" value="BPL_LPL_CATALYTIC"/>
    <property type="match status" value="1"/>
</dbReference>
<dbReference type="RefSeq" id="WP_371753415.1">
    <property type="nucleotide sequence ID" value="NZ_JAYJLD010000007.1"/>
</dbReference>
<protein>
    <recommendedName>
        <fullName evidence="5">Bifunctional ligase/repressor BirA</fullName>
    </recommendedName>
    <alternativeName>
        <fullName evidence="5">Biotin--[acetyl-CoA-carboxylase] ligase</fullName>
        <ecNumber evidence="5">6.3.4.15</ecNumber>
    </alternativeName>
    <alternativeName>
        <fullName evidence="5">Biotin--protein ligase</fullName>
    </alternativeName>
    <alternativeName>
        <fullName evidence="5">Biotin-[acetyl-CoA carboxylase] synthetase</fullName>
    </alternativeName>
</protein>
<keyword evidence="5" id="KW-0804">Transcription</keyword>
<reference evidence="7" key="1">
    <citation type="submission" date="2023-12" db="EMBL/GenBank/DDBJ databases">
        <title>Fervidustalea candida gen. nov., sp. nov., a novel member of the family Paenibacillaceae isolated from a geothermal area.</title>
        <authorList>
            <person name="Li W.-J."/>
            <person name="Jiao J.-Y."/>
            <person name="Chen Y."/>
        </authorList>
    </citation>
    <scope>NUCLEOTIDE SEQUENCE</scope>
    <source>
        <strain evidence="7">SYSU GA230002</strain>
    </source>
</reference>
<dbReference type="InterPro" id="IPR004143">
    <property type="entry name" value="BPL_LPL_catalytic"/>
</dbReference>
<keyword evidence="5" id="KW-0238">DNA-binding</keyword>
<proteinExistence type="inferred from homology"/>
<dbReference type="EMBL" id="JAYJLD010000007">
    <property type="protein sequence ID" value="MEB3101297.1"/>
    <property type="molecule type" value="Genomic_DNA"/>
</dbReference>
<dbReference type="SUPFAM" id="SSF46785">
    <property type="entry name" value="Winged helix' DNA-binding domain"/>
    <property type="match status" value="1"/>
</dbReference>
<dbReference type="InterPro" id="IPR013196">
    <property type="entry name" value="HTH_11"/>
</dbReference>
<dbReference type="NCBIfam" id="TIGR00121">
    <property type="entry name" value="birA_ligase"/>
    <property type="match status" value="1"/>
</dbReference>
<dbReference type="InterPro" id="IPR036390">
    <property type="entry name" value="WH_DNA-bd_sf"/>
</dbReference>
<feature type="binding site" evidence="5">
    <location>
        <begin position="118"/>
        <end position="120"/>
    </location>
    <ligand>
        <name>biotin</name>
        <dbReference type="ChEBI" id="CHEBI:57586"/>
    </ligand>
</feature>
<dbReference type="Pfam" id="PF03099">
    <property type="entry name" value="BPL_LplA_LipB"/>
    <property type="match status" value="1"/>
</dbReference>
<accession>A0ABU5ZHG0</accession>
<dbReference type="InterPro" id="IPR003142">
    <property type="entry name" value="BPL_C"/>
</dbReference>
<dbReference type="Gene3D" id="2.30.30.100">
    <property type="match status" value="1"/>
</dbReference>
<dbReference type="SUPFAM" id="SSF55681">
    <property type="entry name" value="Class II aaRS and biotin synthetases"/>
    <property type="match status" value="1"/>
</dbReference>
<gene>
    <name evidence="5" type="primary">birA</name>
    <name evidence="7" type="ORF">VF724_06420</name>
</gene>
<dbReference type="Pfam" id="PF02237">
    <property type="entry name" value="BPL_C"/>
    <property type="match status" value="1"/>
</dbReference>
<keyword evidence="3 5" id="KW-0067">ATP-binding</keyword>
<dbReference type="Gene3D" id="1.10.10.10">
    <property type="entry name" value="Winged helix-like DNA-binding domain superfamily/Winged helix DNA-binding domain"/>
    <property type="match status" value="1"/>
</dbReference>
<evidence type="ECO:0000256" key="3">
    <source>
        <dbReference type="ARBA" id="ARBA00022840"/>
    </source>
</evidence>
<evidence type="ECO:0000256" key="5">
    <source>
        <dbReference type="HAMAP-Rule" id="MF_00978"/>
    </source>
</evidence>
<dbReference type="HAMAP" id="MF_00978">
    <property type="entry name" value="Bifunct_BirA"/>
    <property type="match status" value="1"/>
</dbReference>
<dbReference type="CDD" id="cd16442">
    <property type="entry name" value="BPL"/>
    <property type="match status" value="1"/>
</dbReference>
<comment type="catalytic activity">
    <reaction evidence="5">
        <text>biotin + L-lysyl-[protein] + ATP = N(6)-biotinyl-L-lysyl-[protein] + AMP + diphosphate + H(+)</text>
        <dbReference type="Rhea" id="RHEA:11756"/>
        <dbReference type="Rhea" id="RHEA-COMP:9752"/>
        <dbReference type="Rhea" id="RHEA-COMP:10505"/>
        <dbReference type="ChEBI" id="CHEBI:15378"/>
        <dbReference type="ChEBI" id="CHEBI:29969"/>
        <dbReference type="ChEBI" id="CHEBI:30616"/>
        <dbReference type="ChEBI" id="CHEBI:33019"/>
        <dbReference type="ChEBI" id="CHEBI:57586"/>
        <dbReference type="ChEBI" id="CHEBI:83144"/>
        <dbReference type="ChEBI" id="CHEBI:456215"/>
        <dbReference type="EC" id="6.3.4.15"/>
    </reaction>
</comment>
<feature type="DNA-binding region" description="H-T-H motif" evidence="5">
    <location>
        <begin position="19"/>
        <end position="38"/>
    </location>
</feature>
<dbReference type="Gene3D" id="3.30.930.10">
    <property type="entry name" value="Bira Bifunctional Protein, Domain 2"/>
    <property type="match status" value="1"/>
</dbReference>
<dbReference type="SUPFAM" id="SSF50037">
    <property type="entry name" value="C-terminal domain of transcriptional repressors"/>
    <property type="match status" value="1"/>
</dbReference>
<dbReference type="InterPro" id="IPR036388">
    <property type="entry name" value="WH-like_DNA-bd_sf"/>
</dbReference>
<comment type="caution">
    <text evidence="5">Lacks conserved residue(s) required for the propagation of feature annotation.</text>
</comment>
<dbReference type="Proteomes" id="UP001310386">
    <property type="component" value="Unassembled WGS sequence"/>
</dbReference>
<dbReference type="PANTHER" id="PTHR12835:SF5">
    <property type="entry name" value="BIOTIN--PROTEIN LIGASE"/>
    <property type="match status" value="1"/>
</dbReference>
<evidence type="ECO:0000313" key="7">
    <source>
        <dbReference type="EMBL" id="MEB3101297.1"/>
    </source>
</evidence>
<dbReference type="PANTHER" id="PTHR12835">
    <property type="entry name" value="BIOTIN PROTEIN LIGASE"/>
    <property type="match status" value="1"/>
</dbReference>
<evidence type="ECO:0000313" key="8">
    <source>
        <dbReference type="Proteomes" id="UP001310386"/>
    </source>
</evidence>
<feature type="binding site" evidence="5">
    <location>
        <position position="185"/>
    </location>
    <ligand>
        <name>biotin</name>
        <dbReference type="ChEBI" id="CHEBI:57586"/>
    </ligand>
</feature>
<evidence type="ECO:0000256" key="2">
    <source>
        <dbReference type="ARBA" id="ARBA00022741"/>
    </source>
</evidence>
<dbReference type="InterPro" id="IPR045864">
    <property type="entry name" value="aa-tRNA-synth_II/BPL/LPL"/>
</dbReference>
<organism evidence="7 8">
    <name type="scientific">Ferviditalea candida</name>
    <dbReference type="NCBI Taxonomy" id="3108399"/>
    <lineage>
        <taxon>Bacteria</taxon>
        <taxon>Bacillati</taxon>
        <taxon>Bacillota</taxon>
        <taxon>Bacilli</taxon>
        <taxon>Bacillales</taxon>
        <taxon>Paenibacillaceae</taxon>
        <taxon>Ferviditalea</taxon>
    </lineage>
</organism>
<sequence>MNERILQILLDHQDQFISGEQLSSRLNCSRTAIWKHIRHLRKQGYEFEAVPRLGYRLVKVPDKLDEEQLAKLLKTEVMGRRVHMYETVESTQTAAREWFSKGEGEGTLILAEQQTAGRGRLGRKWHSPAGKGLWMSLILTPRISLHFAPQLTLLTAVALCRTIHRMSGVPIGIKWPNDLLINGKKVSGILLESHAEDDRLQVVVAGVGISVNMGETDFPEELKDIATSLLLETGKTANREELLAEFLYEFEQLYQLYHERGFAPIRALWEALSISIGRLIRIQTHNGWVSGKAEAVDEMGALVIVQEDGSKTKLYAGDISVI</sequence>
<feature type="binding site" evidence="5">
    <location>
        <position position="114"/>
    </location>
    <ligand>
        <name>biotin</name>
        <dbReference type="ChEBI" id="CHEBI:57586"/>
    </ligand>
</feature>
<comment type="similarity">
    <text evidence="5">Belongs to the biotin--protein ligase family.</text>
</comment>
<name>A0ABU5ZHG0_9BACL</name>
<feature type="domain" description="BPL/LPL catalytic" evidence="6">
    <location>
        <begin position="67"/>
        <end position="258"/>
    </location>
</feature>
<dbReference type="InterPro" id="IPR004408">
    <property type="entry name" value="Biotin_CoA_COase_ligase"/>
</dbReference>
<keyword evidence="8" id="KW-1185">Reference proteome</keyword>
<dbReference type="EC" id="6.3.4.15" evidence="5"/>
<dbReference type="GO" id="GO:0004077">
    <property type="term" value="F:biotin--[biotin carboxyl-carrier protein] ligase activity"/>
    <property type="evidence" value="ECO:0007669"/>
    <property type="project" value="UniProtKB-EC"/>
</dbReference>
<keyword evidence="1 5" id="KW-0436">Ligase</keyword>